<gene>
    <name evidence="3" type="ORF">LRAMOSA02179</name>
</gene>
<evidence type="ECO:0000313" key="3">
    <source>
        <dbReference type="EMBL" id="CDS08231.1"/>
    </source>
</evidence>
<dbReference type="AlphaFoldDB" id="A0A077WKF2"/>
<feature type="compositionally biased region" description="Basic and acidic residues" evidence="1">
    <location>
        <begin position="48"/>
        <end position="59"/>
    </location>
</feature>
<evidence type="ECO:0000256" key="2">
    <source>
        <dbReference type="SAM" id="SignalP"/>
    </source>
</evidence>
<feature type="region of interest" description="Disordered" evidence="1">
    <location>
        <begin position="44"/>
        <end position="96"/>
    </location>
</feature>
<dbReference type="EMBL" id="LK023324">
    <property type="protein sequence ID" value="CDS08231.1"/>
    <property type="molecule type" value="Genomic_DNA"/>
</dbReference>
<sequence length="120" mass="12876">MKLSIIAIAIALVVAGVQAEVSNVKQDAVQIQQSQQNNIVPARLAINKRYDDGGEYGDREGDDEDGEEDDDRRTRHSRHRGSGGRRQGVVEPTASKLGRIVDKAALGKLGGGVSPSDRDV</sequence>
<feature type="compositionally biased region" description="Acidic residues" evidence="1">
    <location>
        <begin position="60"/>
        <end position="70"/>
    </location>
</feature>
<feature type="signal peptide" evidence="2">
    <location>
        <begin position="1"/>
        <end position="19"/>
    </location>
</feature>
<name>A0A077WKF2_9FUNG</name>
<protein>
    <submittedName>
        <fullName evidence="3">Uncharacterized protein</fullName>
    </submittedName>
</protein>
<keyword evidence="2" id="KW-0732">Signal</keyword>
<accession>A0A077WKF2</accession>
<feature type="chain" id="PRO_5001726585" evidence="2">
    <location>
        <begin position="20"/>
        <end position="120"/>
    </location>
</feature>
<dbReference type="OrthoDB" id="2299184at2759"/>
<proteinExistence type="predicted"/>
<evidence type="ECO:0000256" key="1">
    <source>
        <dbReference type="SAM" id="MobiDB-lite"/>
    </source>
</evidence>
<feature type="compositionally biased region" description="Basic residues" evidence="1">
    <location>
        <begin position="74"/>
        <end position="83"/>
    </location>
</feature>
<organism evidence="3">
    <name type="scientific">Lichtheimia ramosa</name>
    <dbReference type="NCBI Taxonomy" id="688394"/>
    <lineage>
        <taxon>Eukaryota</taxon>
        <taxon>Fungi</taxon>
        <taxon>Fungi incertae sedis</taxon>
        <taxon>Mucoromycota</taxon>
        <taxon>Mucoromycotina</taxon>
        <taxon>Mucoromycetes</taxon>
        <taxon>Mucorales</taxon>
        <taxon>Lichtheimiaceae</taxon>
        <taxon>Lichtheimia</taxon>
    </lineage>
</organism>
<reference evidence="3" key="1">
    <citation type="journal article" date="2014" name="Genome Announc.">
        <title>De novo whole-genome sequence and genome annotation of Lichtheimia ramosa.</title>
        <authorList>
            <person name="Linde J."/>
            <person name="Schwartze V."/>
            <person name="Binder U."/>
            <person name="Lass-Florl C."/>
            <person name="Voigt K."/>
            <person name="Horn F."/>
        </authorList>
    </citation>
    <scope>NUCLEOTIDE SEQUENCE</scope>
    <source>
        <strain evidence="3">JMRC FSU:6197</strain>
    </source>
</reference>